<evidence type="ECO:0000313" key="4">
    <source>
        <dbReference type="EMBL" id="QIM64913.1"/>
    </source>
</evidence>
<dbReference type="Proteomes" id="UP000276901">
    <property type="component" value="Unassembled WGS sequence"/>
</dbReference>
<dbReference type="InterPro" id="IPR002634">
    <property type="entry name" value="BolA"/>
</dbReference>
<evidence type="ECO:0000313" key="5">
    <source>
        <dbReference type="EMBL" id="RPE96684.1"/>
    </source>
</evidence>
<dbReference type="AlphaFoldDB" id="A0AAE6X5C4"/>
<dbReference type="GO" id="GO:0005829">
    <property type="term" value="C:cytosol"/>
    <property type="evidence" value="ECO:0007669"/>
    <property type="project" value="TreeGrafter"/>
</dbReference>
<dbReference type="InterPro" id="IPR050961">
    <property type="entry name" value="BolA/IbaG_stress_morph_reg"/>
</dbReference>
<reference evidence="4 7" key="1">
    <citation type="submission" date="2016-03" db="EMBL/GenBank/DDBJ databases">
        <authorList>
            <person name="Hansen M.J."/>
            <person name="Bojesen A.M."/>
            <person name="Planet P."/>
        </authorList>
    </citation>
    <scope>NUCLEOTIDE SEQUENCE [LARGE SCALE GENOMIC DNA]</scope>
    <source>
        <strain evidence="4 7">HPA 21</strain>
    </source>
</reference>
<proteinExistence type="inferred from homology"/>
<dbReference type="KEGG" id="fcl:A4G17_05445"/>
<dbReference type="Proteomes" id="UP000502287">
    <property type="component" value="Chromosome"/>
</dbReference>
<dbReference type="Gene3D" id="3.30.300.90">
    <property type="entry name" value="BolA-like"/>
    <property type="match status" value="1"/>
</dbReference>
<dbReference type="SUPFAM" id="SSF82657">
    <property type="entry name" value="BolA-like"/>
    <property type="match status" value="1"/>
</dbReference>
<name>A0AAE6X5C4_9PAST</name>
<protein>
    <recommendedName>
        <fullName evidence="2">DNA-binding transcriptional regulator BolA</fullName>
    </recommendedName>
</protein>
<reference evidence="5 6" key="2">
    <citation type="submission" date="2018-11" db="EMBL/GenBank/DDBJ databases">
        <title>Genomic Encyclopedia of Type Strains, Phase IV (KMG-IV): sequencing the most valuable type-strain genomes for metagenomic binning, comparative biology and taxonomic classification.</title>
        <authorList>
            <person name="Goeker M."/>
        </authorList>
    </citation>
    <scope>NUCLEOTIDE SEQUENCE [LARGE SCALE GENOMIC DNA]</scope>
    <source>
        <strain evidence="5 6">DSM 25797</strain>
    </source>
</reference>
<dbReference type="EMBL" id="RKQT01000001">
    <property type="protein sequence ID" value="RPE96684.1"/>
    <property type="molecule type" value="Genomic_DNA"/>
</dbReference>
<dbReference type="GO" id="GO:1990229">
    <property type="term" value="C:iron-sulfur cluster assembly complex"/>
    <property type="evidence" value="ECO:0007669"/>
    <property type="project" value="UniProtKB-ARBA"/>
</dbReference>
<organism evidence="4 7">
    <name type="scientific">Frederiksenia canicola</name>
    <dbReference type="NCBI Taxonomy" id="123824"/>
    <lineage>
        <taxon>Bacteria</taxon>
        <taxon>Pseudomonadati</taxon>
        <taxon>Pseudomonadota</taxon>
        <taxon>Gammaproteobacteria</taxon>
        <taxon>Pasteurellales</taxon>
        <taxon>Pasteurellaceae</taxon>
        <taxon>Frederiksenia</taxon>
    </lineage>
</organism>
<gene>
    <name evidence="4" type="ORF">A4G17_05445</name>
    <name evidence="5" type="ORF">EDC49_1081</name>
</gene>
<dbReference type="PIRSF" id="PIRSF003113">
    <property type="entry name" value="BolA"/>
    <property type="match status" value="1"/>
</dbReference>
<evidence type="ECO:0000256" key="2">
    <source>
        <dbReference type="ARBA" id="ARBA00074073"/>
    </source>
</evidence>
<dbReference type="GO" id="GO:0006351">
    <property type="term" value="P:DNA-templated transcription"/>
    <property type="evidence" value="ECO:0007669"/>
    <property type="project" value="TreeGrafter"/>
</dbReference>
<comment type="similarity">
    <text evidence="1 3">Belongs to the BolA/IbaG family.</text>
</comment>
<dbReference type="FunFam" id="3.30.300.90:FF:000001">
    <property type="entry name" value="Transcriptional regulator BolA"/>
    <property type="match status" value="1"/>
</dbReference>
<dbReference type="Pfam" id="PF01722">
    <property type="entry name" value="BolA"/>
    <property type="match status" value="1"/>
</dbReference>
<sequence length="103" mass="11294">MSIEQTILEKLTTEFQPIVLQVENESHKHSSGRGAESHFKVTLVSSKFEGVRTLARHRAIYALLADELANGVHALALHTYTESEWQAIGQSAPSSPNCLGHGQ</sequence>
<evidence type="ECO:0000313" key="7">
    <source>
        <dbReference type="Proteomes" id="UP000502287"/>
    </source>
</evidence>
<dbReference type="InterPro" id="IPR036065">
    <property type="entry name" value="BolA-like_sf"/>
</dbReference>
<keyword evidence="6" id="KW-1185">Reference proteome</keyword>
<evidence type="ECO:0000256" key="3">
    <source>
        <dbReference type="RuleBase" id="RU003860"/>
    </source>
</evidence>
<dbReference type="RefSeq" id="WP_123956642.1">
    <property type="nucleotide sequence ID" value="NZ_CP015029.1"/>
</dbReference>
<dbReference type="PANTHER" id="PTHR46229:SF2">
    <property type="entry name" value="BOLA-LIKE PROTEIN 1"/>
    <property type="match status" value="1"/>
</dbReference>
<dbReference type="EMBL" id="CP015029">
    <property type="protein sequence ID" value="QIM64913.1"/>
    <property type="molecule type" value="Genomic_DNA"/>
</dbReference>
<evidence type="ECO:0000313" key="6">
    <source>
        <dbReference type="Proteomes" id="UP000276901"/>
    </source>
</evidence>
<dbReference type="PANTHER" id="PTHR46229">
    <property type="entry name" value="BOLA TRANSCRIPTION REGULATOR"/>
    <property type="match status" value="1"/>
</dbReference>
<evidence type="ECO:0000256" key="1">
    <source>
        <dbReference type="ARBA" id="ARBA00005578"/>
    </source>
</evidence>
<accession>A0AAE6X5C4</accession>